<dbReference type="InterPro" id="IPR012334">
    <property type="entry name" value="Pectin_lyas_fold"/>
</dbReference>
<dbReference type="InterPro" id="IPR006626">
    <property type="entry name" value="PbH1"/>
</dbReference>
<dbReference type="OrthoDB" id="6475864at2"/>
<protein>
    <submittedName>
        <fullName evidence="1">Poly(Beta-D-mannuronate) lyase</fullName>
    </submittedName>
</protein>
<proteinExistence type="predicted"/>
<keyword evidence="2" id="KW-1185">Reference proteome</keyword>
<keyword evidence="1" id="KW-0456">Lyase</keyword>
<dbReference type="InterPro" id="IPR039513">
    <property type="entry name" value="PL-6"/>
</dbReference>
<dbReference type="EMBL" id="FOAB01000004">
    <property type="protein sequence ID" value="SEL46532.1"/>
    <property type="molecule type" value="Genomic_DNA"/>
</dbReference>
<dbReference type="CDD" id="cd14251">
    <property type="entry name" value="PL-6"/>
    <property type="match status" value="1"/>
</dbReference>
<accession>A0A1H7QEX1</accession>
<dbReference type="PROSITE" id="PS51257">
    <property type="entry name" value="PROKAR_LIPOPROTEIN"/>
    <property type="match status" value="1"/>
</dbReference>
<dbReference type="Gene3D" id="2.160.20.10">
    <property type="entry name" value="Single-stranded right-handed beta-helix, Pectin lyase-like"/>
    <property type="match status" value="2"/>
</dbReference>
<evidence type="ECO:0000313" key="1">
    <source>
        <dbReference type="EMBL" id="SEL46532.1"/>
    </source>
</evidence>
<evidence type="ECO:0000313" key="2">
    <source>
        <dbReference type="Proteomes" id="UP000198521"/>
    </source>
</evidence>
<dbReference type="SUPFAM" id="SSF51126">
    <property type="entry name" value="Pectin lyase-like"/>
    <property type="match status" value="2"/>
</dbReference>
<gene>
    <name evidence="1" type="ORF">SAMN04487910_2534</name>
</gene>
<dbReference type="AlphaFoldDB" id="A0A1H7QEX1"/>
<dbReference type="RefSeq" id="WP_091408919.1">
    <property type="nucleotide sequence ID" value="NZ_FOAB01000004.1"/>
</dbReference>
<organism evidence="1 2">
    <name type="scientific">Aquimarina amphilecti</name>
    <dbReference type="NCBI Taxonomy" id="1038014"/>
    <lineage>
        <taxon>Bacteria</taxon>
        <taxon>Pseudomonadati</taxon>
        <taxon>Bacteroidota</taxon>
        <taxon>Flavobacteriia</taxon>
        <taxon>Flavobacteriales</taxon>
        <taxon>Flavobacteriaceae</taxon>
        <taxon>Aquimarina</taxon>
    </lineage>
</organism>
<sequence length="805" mass="89554">MIINKQHIITTIVSIQLFLIGCTCFANEIRVATIDEFNSAIKSAKAGDRIILKNGEWKDVKLVAKGAGTSENPIVIEAEESGKVIITGDSSLKIAGTHLLIKGLWFKNGYTSGKSVISFRVNSKEFASHSRLTDCAITYYNPSTKATDYKWVSVWGKNNRIDHNYFTGKTNSGTTLVVWLKGKEHIDNNHRIDHNYFGERPSLGFNGGETIRIGTSKNSLLSSRTIVEDNVFEKCNGELEIISNKSCDNVYRNNLFLESEGILTLRHGNRCLIESNVFIGNQKPHTGGIRVINAGHVVRNNLMMNLTGDGFRGPIVVMNGVPNSPANRYHQVNNVKIQNNTIINCSPIQLCAGSDDERSLVPINTIFSNNLIYNDKNGDIATIHDKIDGFNFYGNILDTQKNFDQEGFTKMKVNWDTFEDILYIPTETNEELIKNSKLEIKSPKLDITGAKRTTFIAGAYNLGNKKFPKALVLKSGTSWDSKVEPQKTVVNSEIIEVAPGIGTLRKALKKASARSILKLKSGEYILEKGIKITTSITIEGLTKDKKPVLKIKEGIEKKPTYFFRVDGGSTLRLNNLEISANSKEPIKYAVVSPDKNIAESYSVFINNCHIHGFKNKNGGSVYKGYKGTFADTLSIANSRIENAYRGINLSEEKETFGKYSAQVVHIDNTIFKDIEQWALNYYRGGTDESTLGGNLSVQNSVFSNVGNIEKGTILRTKGIVTVNIKNSVFEKSYKVVNPVNLKGNKNTMSNCVVFDCGTVKATKGASVKDVMYKNPKWEDKEKFIPSEKSPLRKQQHIGLKWDTKK</sequence>
<name>A0A1H7QEX1_AQUAM</name>
<dbReference type="GO" id="GO:0016829">
    <property type="term" value="F:lyase activity"/>
    <property type="evidence" value="ECO:0007669"/>
    <property type="project" value="UniProtKB-KW"/>
</dbReference>
<dbReference type="Pfam" id="PF14592">
    <property type="entry name" value="Chondroitinas_B"/>
    <property type="match status" value="1"/>
</dbReference>
<dbReference type="SMART" id="SM00710">
    <property type="entry name" value="PbH1"/>
    <property type="match status" value="9"/>
</dbReference>
<reference evidence="2" key="1">
    <citation type="submission" date="2016-10" db="EMBL/GenBank/DDBJ databases">
        <authorList>
            <person name="Varghese N."/>
            <person name="Submissions S."/>
        </authorList>
    </citation>
    <scope>NUCLEOTIDE SEQUENCE [LARGE SCALE GENOMIC DNA]</scope>
    <source>
        <strain evidence="2">DSM 25232 / NCIMB 14723 / 92V</strain>
    </source>
</reference>
<dbReference type="InterPro" id="IPR011050">
    <property type="entry name" value="Pectin_lyase_fold/virulence"/>
</dbReference>
<dbReference type="Proteomes" id="UP000198521">
    <property type="component" value="Unassembled WGS sequence"/>
</dbReference>
<dbReference type="STRING" id="1038014.SAMN04487910_2534"/>